<dbReference type="Gene3D" id="1.10.10.10">
    <property type="entry name" value="Winged helix-like DNA-binding domain superfamily/Winged helix DNA-binding domain"/>
    <property type="match status" value="1"/>
</dbReference>
<dbReference type="PROSITE" id="PS51257">
    <property type="entry name" value="PROKAR_LIPOPROTEIN"/>
    <property type="match status" value="1"/>
</dbReference>
<accession>A0AAW2ZH70</accession>
<comment type="caution">
    <text evidence="2">The sequence shown here is derived from an EMBL/GenBank/DDBJ whole genome shotgun (WGS) entry which is preliminary data.</text>
</comment>
<dbReference type="PANTHER" id="PTHR10845">
    <property type="entry name" value="REGULATOR OF G PROTEIN SIGNALING"/>
    <property type="match status" value="1"/>
</dbReference>
<keyword evidence="3" id="KW-1185">Reference proteome</keyword>
<feature type="domain" description="RGS" evidence="1">
    <location>
        <begin position="243"/>
        <end position="353"/>
    </location>
</feature>
<dbReference type="InterPro" id="IPR016137">
    <property type="entry name" value="RGS"/>
</dbReference>
<dbReference type="AlphaFoldDB" id="A0AAW2ZH70"/>
<dbReference type="CDD" id="cd07440">
    <property type="entry name" value="RGS"/>
    <property type="match status" value="1"/>
</dbReference>
<proteinExistence type="predicted"/>
<dbReference type="Proteomes" id="UP001431209">
    <property type="component" value="Unassembled WGS sequence"/>
</dbReference>
<name>A0AAW2ZH70_9EUKA</name>
<dbReference type="Pfam" id="PF00615">
    <property type="entry name" value="RGS"/>
    <property type="match status" value="2"/>
</dbReference>
<sequence>MIHFMKDKGEFECFRGYEAVTILSSLCACTRPKAEAIGTWLQDNGYICHLGHALPFFDDETFYYLPPGEVEPVEDTEVGWIMLPNDPPKATSPNPLGELTLARDILPDTQYHQKFREYCVKEMNEEGLDFWDAVHVYHKMTLCDRIVEAKRLYSLFIDQTAIKPLNLTRGVVNTLEKSKPGDLEYFDAIEEHVELDMEDVLTRFKSHLISEAENEKAKLSRRRGSVTQRLSSVFRSKKEPYFDLGFVLADYELCKIFREFCNKEHSEELLEFITEVQKYKYIEYMDPKIEQAYHILNLFIETDEEFESPFQERIGRIKISTSKRLVDTLKDRITSAQDDIFDGFVNDVMRSLNEKHSRWAVQYSQEVKSKSPSKKKASLLQANK</sequence>
<dbReference type="SMART" id="SM00315">
    <property type="entry name" value="RGS"/>
    <property type="match status" value="2"/>
</dbReference>
<dbReference type="PANTHER" id="PTHR10845:SF192">
    <property type="entry name" value="DOUBLE HIT, ISOFORM B"/>
    <property type="match status" value="1"/>
</dbReference>
<dbReference type="Gene3D" id="1.10.167.10">
    <property type="entry name" value="Regulator of G-protein Signalling 4, domain 2"/>
    <property type="match status" value="2"/>
</dbReference>
<dbReference type="InterPro" id="IPR044926">
    <property type="entry name" value="RGS_subdomain_2"/>
</dbReference>
<dbReference type="SUPFAM" id="SSF48097">
    <property type="entry name" value="Regulator of G-protein signaling, RGS"/>
    <property type="match status" value="2"/>
</dbReference>
<gene>
    <name evidence="2" type="ORF">AKO1_015716</name>
</gene>
<dbReference type="PROSITE" id="PS50132">
    <property type="entry name" value="RGS"/>
    <property type="match status" value="2"/>
</dbReference>
<dbReference type="EMBL" id="JAOPGA020001447">
    <property type="protein sequence ID" value="KAL0488521.1"/>
    <property type="molecule type" value="Genomic_DNA"/>
</dbReference>
<evidence type="ECO:0000313" key="3">
    <source>
        <dbReference type="Proteomes" id="UP001431209"/>
    </source>
</evidence>
<dbReference type="InterPro" id="IPR036390">
    <property type="entry name" value="WH_DNA-bd_sf"/>
</dbReference>
<feature type="domain" description="RGS" evidence="1">
    <location>
        <begin position="104"/>
        <end position="193"/>
    </location>
</feature>
<protein>
    <recommendedName>
        <fullName evidence="1">RGS domain-containing protein</fullName>
    </recommendedName>
</protein>
<dbReference type="SUPFAM" id="SSF46785">
    <property type="entry name" value="Winged helix' DNA-binding domain"/>
    <property type="match status" value="1"/>
</dbReference>
<evidence type="ECO:0000259" key="1">
    <source>
        <dbReference type="PROSITE" id="PS50132"/>
    </source>
</evidence>
<evidence type="ECO:0000313" key="2">
    <source>
        <dbReference type="EMBL" id="KAL0488521.1"/>
    </source>
</evidence>
<reference evidence="2 3" key="1">
    <citation type="submission" date="2024-03" db="EMBL/GenBank/DDBJ databases">
        <title>The Acrasis kona genome and developmental transcriptomes reveal deep origins of eukaryotic multicellular pathways.</title>
        <authorList>
            <person name="Sheikh S."/>
            <person name="Fu C.-J."/>
            <person name="Brown M.W."/>
            <person name="Baldauf S.L."/>
        </authorList>
    </citation>
    <scope>NUCLEOTIDE SEQUENCE [LARGE SCALE GENOMIC DNA]</scope>
    <source>
        <strain evidence="2 3">ATCC MYA-3509</strain>
    </source>
</reference>
<dbReference type="InterPro" id="IPR036388">
    <property type="entry name" value="WH-like_DNA-bd_sf"/>
</dbReference>
<dbReference type="CDD" id="cd04371">
    <property type="entry name" value="DEP"/>
    <property type="match status" value="1"/>
</dbReference>
<organism evidence="2 3">
    <name type="scientific">Acrasis kona</name>
    <dbReference type="NCBI Taxonomy" id="1008807"/>
    <lineage>
        <taxon>Eukaryota</taxon>
        <taxon>Discoba</taxon>
        <taxon>Heterolobosea</taxon>
        <taxon>Tetramitia</taxon>
        <taxon>Eutetramitia</taxon>
        <taxon>Acrasidae</taxon>
        <taxon>Acrasis</taxon>
    </lineage>
</organism>
<dbReference type="InterPro" id="IPR036305">
    <property type="entry name" value="RGS_sf"/>
</dbReference>